<gene>
    <name evidence="2" type="ORF">VFPPC_04312</name>
</gene>
<comment type="caution">
    <text evidence="2">The sequence shown here is derived from an EMBL/GenBank/DDBJ whole genome shotgun (WGS) entry which is preliminary data.</text>
</comment>
<proteinExistence type="predicted"/>
<evidence type="ECO:0000313" key="3">
    <source>
        <dbReference type="Proteomes" id="UP000078397"/>
    </source>
</evidence>
<protein>
    <submittedName>
        <fullName evidence="2">Uncharacterized protein</fullName>
    </submittedName>
</protein>
<dbReference type="EMBL" id="LSBJ02000003">
    <property type="protein sequence ID" value="OAQ67996.1"/>
    <property type="molecule type" value="Genomic_DNA"/>
</dbReference>
<dbReference type="RefSeq" id="XP_018144846.1">
    <property type="nucleotide sequence ID" value="XM_018283685.1"/>
</dbReference>
<reference evidence="2 3" key="1">
    <citation type="journal article" date="2016" name="PLoS Pathog.">
        <title>Biosynthesis of antibiotic leucinostatins in bio-control fungus Purpureocillium lilacinum and their inhibition on phytophthora revealed by genome mining.</title>
        <authorList>
            <person name="Wang G."/>
            <person name="Liu Z."/>
            <person name="Lin R."/>
            <person name="Li E."/>
            <person name="Mao Z."/>
            <person name="Ling J."/>
            <person name="Yang Y."/>
            <person name="Yin W.B."/>
            <person name="Xie B."/>
        </authorList>
    </citation>
    <scope>NUCLEOTIDE SEQUENCE [LARGE SCALE GENOMIC DNA]</scope>
    <source>
        <strain evidence="2">170</strain>
    </source>
</reference>
<dbReference type="KEGG" id="pchm:VFPPC_04312"/>
<evidence type="ECO:0000256" key="1">
    <source>
        <dbReference type="SAM" id="MobiDB-lite"/>
    </source>
</evidence>
<dbReference type="Proteomes" id="UP000078397">
    <property type="component" value="Unassembled WGS sequence"/>
</dbReference>
<sequence length="400" mass="43259">MAPGSAVGINYQDQVINNCRFYLGTTNLYIVTALSDDGMSHPHPWAAYVLKTDFDKQTCVLSAVGNTKQEAFTKLHDASARQVQSYIHANGFQSVRHDNKTERKHDKVIMPDPPESSSESDDEDNMSDASTASTHSRSSSAFGRPVTMPILTPPTPVTMDSSRIPCPSPARIVTHKCSVPLMSMNTNMNSLNNLNNLNNHSLNNINMNPLPLPTQQKVAPVPPPPGWSIRRNLAIPARPCHGNATNVPPPPPPPPPPAVRMAQPASASASAATTHIVPIPPPAAYPYPPANSGLMRPVIFTLRSSVYGELMALDKCTLDYGLVLVRVCDILMERFQDFSNAPVVVPSRHKIRRMSLQIESVTVNGEKYVIGKSTRDLSALPLGPASKTVGVVVSVEKGDS</sequence>
<feature type="compositionally biased region" description="Pro residues" evidence="1">
    <location>
        <begin position="247"/>
        <end position="258"/>
    </location>
</feature>
<feature type="compositionally biased region" description="Basic and acidic residues" evidence="1">
    <location>
        <begin position="95"/>
        <end position="109"/>
    </location>
</feature>
<dbReference type="OrthoDB" id="4940489at2759"/>
<organism evidence="2 3">
    <name type="scientific">Pochonia chlamydosporia 170</name>
    <dbReference type="NCBI Taxonomy" id="1380566"/>
    <lineage>
        <taxon>Eukaryota</taxon>
        <taxon>Fungi</taxon>
        <taxon>Dikarya</taxon>
        <taxon>Ascomycota</taxon>
        <taxon>Pezizomycotina</taxon>
        <taxon>Sordariomycetes</taxon>
        <taxon>Hypocreomycetidae</taxon>
        <taxon>Hypocreales</taxon>
        <taxon>Clavicipitaceae</taxon>
        <taxon>Pochonia</taxon>
    </lineage>
</organism>
<name>A0A179FQU9_METCM</name>
<evidence type="ECO:0000313" key="2">
    <source>
        <dbReference type="EMBL" id="OAQ67996.1"/>
    </source>
</evidence>
<dbReference type="AlphaFoldDB" id="A0A179FQU9"/>
<feature type="region of interest" description="Disordered" evidence="1">
    <location>
        <begin position="89"/>
        <end position="163"/>
    </location>
</feature>
<accession>A0A179FQU9</accession>
<dbReference type="GeneID" id="28847679"/>
<feature type="compositionally biased region" description="Low complexity" evidence="1">
    <location>
        <begin position="127"/>
        <end position="141"/>
    </location>
</feature>
<dbReference type="STRING" id="1380566.A0A179FQU9"/>
<feature type="region of interest" description="Disordered" evidence="1">
    <location>
        <begin position="239"/>
        <end position="263"/>
    </location>
</feature>
<keyword evidence="3" id="KW-1185">Reference proteome</keyword>